<evidence type="ECO:0000313" key="2">
    <source>
        <dbReference type="Proteomes" id="UP000597444"/>
    </source>
</evidence>
<accession>A0A8J3IDD4</accession>
<proteinExistence type="predicted"/>
<comment type="caution">
    <text evidence="1">The sequence shown here is derived from an EMBL/GenBank/DDBJ whole genome shotgun (WGS) entry which is preliminary data.</text>
</comment>
<sequence length="139" mass="15826">MNPINISTETARRIAEMDQTLLFHQVMTQAHRWFQPYEQPECDLQNQLDILASDVHIQTSLGEANGHQVYAQRFTSLPANWRNAHHVQTATVRRLNDGVSALNKEEFSLWNTKNITSARKNLTRFDLIAISGGLPSGRN</sequence>
<dbReference type="AlphaFoldDB" id="A0A8J3IDD4"/>
<dbReference type="EMBL" id="BNJK01000001">
    <property type="protein sequence ID" value="GHO90493.1"/>
    <property type="molecule type" value="Genomic_DNA"/>
</dbReference>
<dbReference type="Proteomes" id="UP000597444">
    <property type="component" value="Unassembled WGS sequence"/>
</dbReference>
<protein>
    <submittedName>
        <fullName evidence="1">Uncharacterized protein</fullName>
    </submittedName>
</protein>
<evidence type="ECO:0000313" key="1">
    <source>
        <dbReference type="EMBL" id="GHO90493.1"/>
    </source>
</evidence>
<gene>
    <name evidence="1" type="ORF">KSF_005410</name>
</gene>
<organism evidence="1 2">
    <name type="scientific">Reticulibacter mediterranei</name>
    <dbReference type="NCBI Taxonomy" id="2778369"/>
    <lineage>
        <taxon>Bacteria</taxon>
        <taxon>Bacillati</taxon>
        <taxon>Chloroflexota</taxon>
        <taxon>Ktedonobacteria</taxon>
        <taxon>Ktedonobacterales</taxon>
        <taxon>Reticulibacteraceae</taxon>
        <taxon>Reticulibacter</taxon>
    </lineage>
</organism>
<keyword evidence="2" id="KW-1185">Reference proteome</keyword>
<name>A0A8J3IDD4_9CHLR</name>
<reference evidence="1" key="1">
    <citation type="submission" date="2020-10" db="EMBL/GenBank/DDBJ databases">
        <title>Taxonomic study of unclassified bacteria belonging to the class Ktedonobacteria.</title>
        <authorList>
            <person name="Yabe S."/>
            <person name="Wang C.M."/>
            <person name="Zheng Y."/>
            <person name="Sakai Y."/>
            <person name="Cavaletti L."/>
            <person name="Monciardini P."/>
            <person name="Donadio S."/>
        </authorList>
    </citation>
    <scope>NUCLEOTIDE SEQUENCE</scope>
    <source>
        <strain evidence="1">ID150040</strain>
    </source>
</reference>